<dbReference type="RefSeq" id="WP_301160652.1">
    <property type="nucleotide sequence ID" value="NZ_JAUHQB010000007.1"/>
</dbReference>
<keyword evidence="1" id="KW-0732">Signal</keyword>
<feature type="signal peptide" evidence="1">
    <location>
        <begin position="1"/>
        <end position="25"/>
    </location>
</feature>
<sequence length="178" mass="17919">MTGRRRVTRALVAAALLIGPIAGLSACTAGSAPEPSWTPFVPVLVDGAEVVAVCPGDLPELPGGAAAASGSPDLGEVDAAWLCEYPVDRDGFDAPPAAAIEDLDAVRALVEAFAPADVDRPCTADYGPTLLLMLDRGGLRTEVVMTDYGCRFAAVAGSDGLLSGPAGTTGELRALAGV</sequence>
<evidence type="ECO:0000256" key="1">
    <source>
        <dbReference type="SAM" id="SignalP"/>
    </source>
</evidence>
<evidence type="ECO:0008006" key="4">
    <source>
        <dbReference type="Google" id="ProtNLM"/>
    </source>
</evidence>
<dbReference type="AlphaFoldDB" id="A0AB35MJH1"/>
<organism evidence="2 3">
    <name type="scientific">Demequina lignilytica</name>
    <dbReference type="NCBI Taxonomy" id="3051663"/>
    <lineage>
        <taxon>Bacteria</taxon>
        <taxon>Bacillati</taxon>
        <taxon>Actinomycetota</taxon>
        <taxon>Actinomycetes</taxon>
        <taxon>Micrococcales</taxon>
        <taxon>Demequinaceae</taxon>
        <taxon>Demequina</taxon>
    </lineage>
</organism>
<comment type="caution">
    <text evidence="2">The sequence shown here is derived from an EMBL/GenBank/DDBJ whole genome shotgun (WGS) entry which is preliminary data.</text>
</comment>
<protein>
    <recommendedName>
        <fullName evidence="4">DUF3558 domain-containing protein</fullName>
    </recommendedName>
</protein>
<name>A0AB35MJH1_9MICO</name>
<accession>A0AB35MJH1</accession>
<dbReference type="EMBL" id="JAUHQB010000007">
    <property type="protein sequence ID" value="MDN4483936.1"/>
    <property type="molecule type" value="Genomic_DNA"/>
</dbReference>
<evidence type="ECO:0000313" key="3">
    <source>
        <dbReference type="Proteomes" id="UP001172756"/>
    </source>
</evidence>
<evidence type="ECO:0000313" key="2">
    <source>
        <dbReference type="EMBL" id="MDN4483936.1"/>
    </source>
</evidence>
<dbReference type="PROSITE" id="PS51257">
    <property type="entry name" value="PROKAR_LIPOPROTEIN"/>
    <property type="match status" value="1"/>
</dbReference>
<reference evidence="2 3" key="1">
    <citation type="submission" date="2023-06" db="EMBL/GenBank/DDBJ databases">
        <title>SYSU T0a273.</title>
        <authorList>
            <person name="Gao L."/>
            <person name="Fang B.-Z."/>
            <person name="Li W.-J."/>
        </authorList>
    </citation>
    <scope>NUCLEOTIDE SEQUENCE [LARGE SCALE GENOMIC DNA]</scope>
    <source>
        <strain evidence="2 3">SYSU T0a273</strain>
    </source>
</reference>
<proteinExistence type="predicted"/>
<feature type="chain" id="PRO_5044321750" description="DUF3558 domain-containing protein" evidence="1">
    <location>
        <begin position="26"/>
        <end position="178"/>
    </location>
</feature>
<gene>
    <name evidence="2" type="ORF">QQ002_10345</name>
</gene>
<dbReference type="Proteomes" id="UP001172756">
    <property type="component" value="Unassembled WGS sequence"/>
</dbReference>